<protein>
    <submittedName>
        <fullName evidence="4">MarR family transcriptional regulator</fullName>
    </submittedName>
</protein>
<proteinExistence type="predicted"/>
<accession>A0A1W6ZPT1</accession>
<name>A0A1W6ZPT1_9HYPH</name>
<gene>
    <name evidence="4" type="ORF">CAK95_09950</name>
</gene>
<organism evidence="4 5">
    <name type="scientific">Pseudorhodoplanes sinuspersici</name>
    <dbReference type="NCBI Taxonomy" id="1235591"/>
    <lineage>
        <taxon>Bacteria</taxon>
        <taxon>Pseudomonadati</taxon>
        <taxon>Pseudomonadota</taxon>
        <taxon>Alphaproteobacteria</taxon>
        <taxon>Hyphomicrobiales</taxon>
        <taxon>Pseudorhodoplanes</taxon>
    </lineage>
</organism>
<dbReference type="GO" id="GO:0003677">
    <property type="term" value="F:DNA binding"/>
    <property type="evidence" value="ECO:0007669"/>
    <property type="project" value="UniProtKB-KW"/>
</dbReference>
<dbReference type="Pfam" id="PF12802">
    <property type="entry name" value="MarR_2"/>
    <property type="match status" value="1"/>
</dbReference>
<dbReference type="InterPro" id="IPR036388">
    <property type="entry name" value="WH-like_DNA-bd_sf"/>
</dbReference>
<keyword evidence="1" id="KW-0805">Transcription regulation</keyword>
<keyword evidence="3" id="KW-0804">Transcription</keyword>
<evidence type="ECO:0000256" key="1">
    <source>
        <dbReference type="ARBA" id="ARBA00023015"/>
    </source>
</evidence>
<dbReference type="Gene3D" id="1.10.10.10">
    <property type="entry name" value="Winged helix-like DNA-binding domain superfamily/Winged helix DNA-binding domain"/>
    <property type="match status" value="1"/>
</dbReference>
<keyword evidence="2" id="KW-0238">DNA-binding</keyword>
<dbReference type="Proteomes" id="UP000194137">
    <property type="component" value="Chromosome"/>
</dbReference>
<dbReference type="RefSeq" id="WP_086087779.1">
    <property type="nucleotide sequence ID" value="NZ_CP021112.1"/>
</dbReference>
<dbReference type="InterPro" id="IPR023187">
    <property type="entry name" value="Tscrpt_reg_MarR-type_CS"/>
</dbReference>
<dbReference type="InterPro" id="IPR036390">
    <property type="entry name" value="WH_DNA-bd_sf"/>
</dbReference>
<sequence length="156" mass="17731">MTMDVIYSKPGHLIRRAHQIVVGMFMEECAEFDITPVQYACLAALNEHPGIDATRISYLIAFDRSTLGQVLERLEAKGLIERTGSPHDKRVKLVKLTREGARLLAAVEPCVRRAMKRLLGRLPVEEQRNFMRTLTLLVELNNEYSRAPLRVVSSNE</sequence>
<dbReference type="PANTHER" id="PTHR33164">
    <property type="entry name" value="TRANSCRIPTIONAL REGULATOR, MARR FAMILY"/>
    <property type="match status" value="1"/>
</dbReference>
<dbReference type="GO" id="GO:0006950">
    <property type="term" value="P:response to stress"/>
    <property type="evidence" value="ECO:0007669"/>
    <property type="project" value="TreeGrafter"/>
</dbReference>
<dbReference type="PANTHER" id="PTHR33164:SF95">
    <property type="entry name" value="TRANSCRIPTIONAL REGULATOR"/>
    <property type="match status" value="1"/>
</dbReference>
<dbReference type="EMBL" id="CP021112">
    <property type="protein sequence ID" value="ARP99369.1"/>
    <property type="molecule type" value="Genomic_DNA"/>
</dbReference>
<evidence type="ECO:0000256" key="3">
    <source>
        <dbReference type="ARBA" id="ARBA00023163"/>
    </source>
</evidence>
<dbReference type="PRINTS" id="PR00598">
    <property type="entry name" value="HTHMARR"/>
</dbReference>
<dbReference type="SMART" id="SM00347">
    <property type="entry name" value="HTH_MARR"/>
    <property type="match status" value="1"/>
</dbReference>
<evidence type="ECO:0000313" key="5">
    <source>
        <dbReference type="Proteomes" id="UP000194137"/>
    </source>
</evidence>
<dbReference type="STRING" id="1235591.CAK95_09950"/>
<dbReference type="PROSITE" id="PS50995">
    <property type="entry name" value="HTH_MARR_2"/>
    <property type="match status" value="1"/>
</dbReference>
<reference evidence="4 5" key="1">
    <citation type="submission" date="2017-05" db="EMBL/GenBank/DDBJ databases">
        <title>Full genome sequence of Pseudorhodoplanes sinuspersici.</title>
        <authorList>
            <person name="Dastgheib S.M.M."/>
            <person name="Shavandi M."/>
            <person name="Tirandaz H."/>
        </authorList>
    </citation>
    <scope>NUCLEOTIDE SEQUENCE [LARGE SCALE GENOMIC DNA]</scope>
    <source>
        <strain evidence="4 5">RIPI110</strain>
    </source>
</reference>
<dbReference type="SUPFAM" id="SSF46785">
    <property type="entry name" value="Winged helix' DNA-binding domain"/>
    <property type="match status" value="1"/>
</dbReference>
<dbReference type="OrthoDB" id="7349109at2"/>
<dbReference type="KEGG" id="psin:CAK95_09950"/>
<keyword evidence="5" id="KW-1185">Reference proteome</keyword>
<dbReference type="AlphaFoldDB" id="A0A1W6ZPT1"/>
<evidence type="ECO:0000256" key="2">
    <source>
        <dbReference type="ARBA" id="ARBA00023125"/>
    </source>
</evidence>
<dbReference type="PROSITE" id="PS01117">
    <property type="entry name" value="HTH_MARR_1"/>
    <property type="match status" value="1"/>
</dbReference>
<dbReference type="InterPro" id="IPR039422">
    <property type="entry name" value="MarR/SlyA-like"/>
</dbReference>
<evidence type="ECO:0000313" key="4">
    <source>
        <dbReference type="EMBL" id="ARP99369.1"/>
    </source>
</evidence>
<dbReference type="GO" id="GO:0003700">
    <property type="term" value="F:DNA-binding transcription factor activity"/>
    <property type="evidence" value="ECO:0007669"/>
    <property type="project" value="InterPro"/>
</dbReference>
<dbReference type="InterPro" id="IPR000835">
    <property type="entry name" value="HTH_MarR-typ"/>
</dbReference>